<dbReference type="PROSITE" id="PS51118">
    <property type="entry name" value="HTH_HXLR"/>
    <property type="match status" value="1"/>
</dbReference>
<organism evidence="5 6">
    <name type="scientific">Haloarcula pellucida</name>
    <dbReference type="NCBI Taxonomy" id="1427151"/>
    <lineage>
        <taxon>Archaea</taxon>
        <taxon>Methanobacteriati</taxon>
        <taxon>Methanobacteriota</taxon>
        <taxon>Stenosarchaea group</taxon>
        <taxon>Halobacteria</taxon>
        <taxon>Halobacteriales</taxon>
        <taxon>Haloarculaceae</taxon>
        <taxon>Haloarcula</taxon>
    </lineage>
</organism>
<dbReference type="RefSeq" id="WP_189001618.1">
    <property type="nucleotide sequence ID" value="NZ_BMOU01000007.1"/>
</dbReference>
<keyword evidence="1" id="KW-0805">Transcription regulation</keyword>
<sequence length="118" mass="12719">MSEPRSDTSCAASWCADDPWCGLTCAVDVLGHKWHPVVVHRLLARGPLGFGELADDVGAITNKVLSETLADLEAAAVVDRTVVDDRPVRVEYSLTDDGEALAPAIEALQDWGEQYLVD</sequence>
<dbReference type="SUPFAM" id="SSF46785">
    <property type="entry name" value="Winged helix' DNA-binding domain"/>
    <property type="match status" value="1"/>
</dbReference>
<keyword evidence="6" id="KW-1185">Reference proteome</keyword>
<proteinExistence type="predicted"/>
<evidence type="ECO:0000256" key="1">
    <source>
        <dbReference type="ARBA" id="ARBA00023015"/>
    </source>
</evidence>
<dbReference type="Gene3D" id="1.10.10.10">
    <property type="entry name" value="Winged helix-like DNA-binding domain superfamily/Winged helix DNA-binding domain"/>
    <property type="match status" value="1"/>
</dbReference>
<reference evidence="5" key="2">
    <citation type="submission" date="2020-09" db="EMBL/GenBank/DDBJ databases">
        <authorList>
            <person name="Sun Q."/>
            <person name="Ohkuma M."/>
        </authorList>
    </citation>
    <scope>NUCLEOTIDE SEQUENCE</scope>
    <source>
        <strain evidence="5">JCM 17820</strain>
    </source>
</reference>
<dbReference type="EMBL" id="BMOU01000007">
    <property type="protein sequence ID" value="GGO02519.1"/>
    <property type="molecule type" value="Genomic_DNA"/>
</dbReference>
<dbReference type="InterPro" id="IPR011991">
    <property type="entry name" value="ArsR-like_HTH"/>
</dbReference>
<evidence type="ECO:0000313" key="6">
    <source>
        <dbReference type="Proteomes" id="UP000605784"/>
    </source>
</evidence>
<reference evidence="5" key="1">
    <citation type="journal article" date="2014" name="Int. J. Syst. Evol. Microbiol.">
        <title>Complete genome sequence of Corynebacterium casei LMG S-19264T (=DSM 44701T), isolated from a smear-ripened cheese.</title>
        <authorList>
            <consortium name="US DOE Joint Genome Institute (JGI-PGF)"/>
            <person name="Walter F."/>
            <person name="Albersmeier A."/>
            <person name="Kalinowski J."/>
            <person name="Ruckert C."/>
        </authorList>
    </citation>
    <scope>NUCLEOTIDE SEQUENCE</scope>
    <source>
        <strain evidence="5">JCM 17820</strain>
    </source>
</reference>
<dbReference type="AlphaFoldDB" id="A0A830GSC8"/>
<dbReference type="InterPro" id="IPR002577">
    <property type="entry name" value="HTH_HxlR"/>
</dbReference>
<protein>
    <submittedName>
        <fullName evidence="5">HxlR family transcriptional regulator</fullName>
    </submittedName>
</protein>
<comment type="caution">
    <text evidence="5">The sequence shown here is derived from an EMBL/GenBank/DDBJ whole genome shotgun (WGS) entry which is preliminary data.</text>
</comment>
<keyword evidence="3" id="KW-0804">Transcription</keyword>
<keyword evidence="2" id="KW-0238">DNA-binding</keyword>
<name>A0A830GSC8_9EURY</name>
<dbReference type="InterPro" id="IPR036388">
    <property type="entry name" value="WH-like_DNA-bd_sf"/>
</dbReference>
<evidence type="ECO:0000259" key="4">
    <source>
        <dbReference type="PROSITE" id="PS51118"/>
    </source>
</evidence>
<accession>A0A830GSC8</accession>
<evidence type="ECO:0000256" key="2">
    <source>
        <dbReference type="ARBA" id="ARBA00023125"/>
    </source>
</evidence>
<dbReference type="Proteomes" id="UP000605784">
    <property type="component" value="Unassembled WGS sequence"/>
</dbReference>
<dbReference type="InterPro" id="IPR036390">
    <property type="entry name" value="WH_DNA-bd_sf"/>
</dbReference>
<gene>
    <name evidence="5" type="ORF">GCM10009030_37200</name>
</gene>
<dbReference type="GO" id="GO:0003677">
    <property type="term" value="F:DNA binding"/>
    <property type="evidence" value="ECO:0007669"/>
    <property type="project" value="UniProtKB-KW"/>
</dbReference>
<dbReference type="Pfam" id="PF01638">
    <property type="entry name" value="HxlR"/>
    <property type="match status" value="1"/>
</dbReference>
<evidence type="ECO:0000313" key="5">
    <source>
        <dbReference type="EMBL" id="GGO02519.1"/>
    </source>
</evidence>
<dbReference type="PANTHER" id="PTHR33204:SF18">
    <property type="entry name" value="TRANSCRIPTIONAL REGULATORY PROTEIN"/>
    <property type="match status" value="1"/>
</dbReference>
<evidence type="ECO:0000256" key="3">
    <source>
        <dbReference type="ARBA" id="ARBA00023163"/>
    </source>
</evidence>
<dbReference type="CDD" id="cd00090">
    <property type="entry name" value="HTH_ARSR"/>
    <property type="match status" value="1"/>
</dbReference>
<dbReference type="PANTHER" id="PTHR33204">
    <property type="entry name" value="TRANSCRIPTIONAL REGULATOR, MARR FAMILY"/>
    <property type="match status" value="1"/>
</dbReference>
<feature type="domain" description="HTH hxlR-type" evidence="4">
    <location>
        <begin position="21"/>
        <end position="118"/>
    </location>
</feature>